<accession>A0A3M0C031</accession>
<protein>
    <submittedName>
        <fullName evidence="7">HemY protein</fullName>
    </submittedName>
</protein>
<dbReference type="RefSeq" id="WP_121940394.1">
    <property type="nucleotide sequence ID" value="NZ_REFR01000017.1"/>
</dbReference>
<dbReference type="GO" id="GO:0016020">
    <property type="term" value="C:membrane"/>
    <property type="evidence" value="ECO:0007669"/>
    <property type="project" value="UniProtKB-SubCell"/>
</dbReference>
<feature type="domain" description="HemY N-terminal" evidence="6">
    <location>
        <begin position="26"/>
        <end position="132"/>
    </location>
</feature>
<dbReference type="OrthoDB" id="9798343at2"/>
<keyword evidence="2 5" id="KW-0812">Transmembrane</keyword>
<keyword evidence="8" id="KW-1185">Reference proteome</keyword>
<organism evidence="7 8">
    <name type="scientific">Eilatimonas milleporae</name>
    <dbReference type="NCBI Taxonomy" id="911205"/>
    <lineage>
        <taxon>Bacteria</taxon>
        <taxon>Pseudomonadati</taxon>
        <taxon>Pseudomonadota</taxon>
        <taxon>Alphaproteobacteria</taxon>
        <taxon>Kordiimonadales</taxon>
        <taxon>Kordiimonadaceae</taxon>
        <taxon>Eilatimonas</taxon>
    </lineage>
</organism>
<dbReference type="InParanoid" id="A0A3M0C031"/>
<dbReference type="InterPro" id="IPR010817">
    <property type="entry name" value="HemY_N"/>
</dbReference>
<feature type="transmembrane region" description="Helical" evidence="5">
    <location>
        <begin position="42"/>
        <end position="65"/>
    </location>
</feature>
<name>A0A3M0C031_9PROT</name>
<dbReference type="InterPro" id="IPR011990">
    <property type="entry name" value="TPR-like_helical_dom_sf"/>
</dbReference>
<dbReference type="Pfam" id="PF07219">
    <property type="entry name" value="HemY_N"/>
    <property type="match status" value="1"/>
</dbReference>
<comment type="caution">
    <text evidence="7">The sequence shown here is derived from an EMBL/GenBank/DDBJ whole genome shotgun (WGS) entry which is preliminary data.</text>
</comment>
<dbReference type="EMBL" id="REFR01000017">
    <property type="protein sequence ID" value="RMB00569.1"/>
    <property type="molecule type" value="Genomic_DNA"/>
</dbReference>
<dbReference type="AlphaFoldDB" id="A0A3M0C031"/>
<keyword evidence="4 5" id="KW-0472">Membrane</keyword>
<sequence length="461" mass="49591">MTRLVISLALILLLAALSAWLVDLPGSVTMTVAGRVVQTSVAGLALLALLLVTVAGGTVWLVGWLRQWAPLIGREAVLKRQRRGLKRLNESLVALAAGDHSLAGRLVEEAEILLPSQPMLHLVAAEAALRSGDHTSAASRYRALSDSADGRLVGLRGLIGEARHQGRAAEALRLAREALRENRKSPWVLETLFELEVAAGEWLSARATLKKRLDMGFVDRDQSARHSGALHFAQAQEARLRGDMAAARKGFRASLSERTDFIPAIAALARLDMEEGKASRAEKHLSEAWAKAPHPGLARAWARLDEAESRADWLKRVRRLIARNADHLESRLLLATALTQAGDLEDARGLLDRLTAESPSRRMWSARLALARMAGEPTASFEAAMDGAAQAAVWICGRCGGAMEAWAPSCTHCGGFDTLDWEPALAMQSGLGPRAHTLPQADTITLIAGGAQAAPSDILTR</sequence>
<dbReference type="Pfam" id="PF14559">
    <property type="entry name" value="TPR_19"/>
    <property type="match status" value="2"/>
</dbReference>
<evidence type="ECO:0000313" key="7">
    <source>
        <dbReference type="EMBL" id="RMB00569.1"/>
    </source>
</evidence>
<dbReference type="Gene3D" id="1.25.40.10">
    <property type="entry name" value="Tetratricopeptide repeat domain"/>
    <property type="match status" value="2"/>
</dbReference>
<evidence type="ECO:0000256" key="3">
    <source>
        <dbReference type="ARBA" id="ARBA00022989"/>
    </source>
</evidence>
<evidence type="ECO:0000256" key="1">
    <source>
        <dbReference type="ARBA" id="ARBA00004370"/>
    </source>
</evidence>
<evidence type="ECO:0000256" key="4">
    <source>
        <dbReference type="ARBA" id="ARBA00023136"/>
    </source>
</evidence>
<evidence type="ECO:0000256" key="2">
    <source>
        <dbReference type="ARBA" id="ARBA00022692"/>
    </source>
</evidence>
<keyword evidence="3 5" id="KW-1133">Transmembrane helix</keyword>
<dbReference type="SUPFAM" id="SSF48452">
    <property type="entry name" value="TPR-like"/>
    <property type="match status" value="1"/>
</dbReference>
<evidence type="ECO:0000313" key="8">
    <source>
        <dbReference type="Proteomes" id="UP000271227"/>
    </source>
</evidence>
<evidence type="ECO:0000256" key="5">
    <source>
        <dbReference type="SAM" id="Phobius"/>
    </source>
</evidence>
<gene>
    <name evidence="7" type="ORF">BXY39_3756</name>
</gene>
<comment type="subcellular location">
    <subcellularLocation>
        <location evidence="1">Membrane</location>
    </subcellularLocation>
</comment>
<evidence type="ECO:0000259" key="6">
    <source>
        <dbReference type="Pfam" id="PF07219"/>
    </source>
</evidence>
<proteinExistence type="predicted"/>
<reference evidence="7 8" key="1">
    <citation type="submission" date="2018-10" db="EMBL/GenBank/DDBJ databases">
        <title>Genomic Encyclopedia of Archaeal and Bacterial Type Strains, Phase II (KMG-II): from individual species to whole genera.</title>
        <authorList>
            <person name="Goeker M."/>
        </authorList>
    </citation>
    <scope>NUCLEOTIDE SEQUENCE [LARGE SCALE GENOMIC DNA]</scope>
    <source>
        <strain evidence="7 8">DSM 25217</strain>
    </source>
</reference>
<dbReference type="Proteomes" id="UP000271227">
    <property type="component" value="Unassembled WGS sequence"/>
</dbReference>